<dbReference type="GeneID" id="56447828"/>
<dbReference type="Proteomes" id="UP000298774">
    <property type="component" value="Plasmid p3"/>
</dbReference>
<evidence type="ECO:0000313" key="1">
    <source>
        <dbReference type="EMBL" id="MDX5949772.1"/>
    </source>
</evidence>
<dbReference type="AlphaFoldDB" id="A0A4D8QUM5"/>
<reference evidence="2 3" key="1">
    <citation type="submission" date="2018-09" db="EMBL/GenBank/DDBJ databases">
        <title>Whole genome based analysis of evolution and adaptive divergence in Indian and Brazilian strains of Azospirillum brasilense.</title>
        <authorList>
            <person name="Singh C."/>
            <person name="Tripathi A.K."/>
        </authorList>
    </citation>
    <scope>NUCLEOTIDE SEQUENCE [LARGE SCALE GENOMIC DNA]</scope>
    <source>
        <strain evidence="2 3">MTCC4038</strain>
        <plasmid evidence="2 3">p3</plasmid>
    </source>
</reference>
<accession>A0A4D8QUM5</accession>
<sequence>MNYAELIQAINSGGHREPAGCTPPVCAAYNGAADDEGRLLVNAVLGFEAGAGRKARAEDEAAVLAKRDQLRAALREPMARAGG</sequence>
<proteinExistence type="predicted"/>
<dbReference type="EMBL" id="CP032342">
    <property type="protein sequence ID" value="QCO12810.1"/>
    <property type="molecule type" value="Genomic_DNA"/>
</dbReference>
<dbReference type="Proteomes" id="UP001277471">
    <property type="component" value="Unassembled WGS sequence"/>
</dbReference>
<evidence type="ECO:0000313" key="2">
    <source>
        <dbReference type="EMBL" id="QCO12810.1"/>
    </source>
</evidence>
<organism evidence="2 3">
    <name type="scientific">Azospirillum brasilense</name>
    <dbReference type="NCBI Taxonomy" id="192"/>
    <lineage>
        <taxon>Bacteria</taxon>
        <taxon>Pseudomonadati</taxon>
        <taxon>Pseudomonadota</taxon>
        <taxon>Alphaproteobacteria</taxon>
        <taxon>Rhodospirillales</taxon>
        <taxon>Azospirillaceae</taxon>
        <taxon>Azospirillum</taxon>
    </lineage>
</organism>
<dbReference type="EMBL" id="JAWXYC010000001">
    <property type="protein sequence ID" value="MDX5949772.1"/>
    <property type="molecule type" value="Genomic_DNA"/>
</dbReference>
<evidence type="ECO:0000313" key="3">
    <source>
        <dbReference type="Proteomes" id="UP000298774"/>
    </source>
</evidence>
<protein>
    <submittedName>
        <fullName evidence="2">Uncharacterized protein</fullName>
    </submittedName>
</protein>
<geneLocation type="plasmid" evidence="2 3">
    <name>p3</name>
</geneLocation>
<gene>
    <name evidence="2" type="ORF">D3868_27770</name>
    <name evidence="1" type="ORF">SIM66_00920</name>
</gene>
<evidence type="ECO:0000313" key="4">
    <source>
        <dbReference type="Proteomes" id="UP001277471"/>
    </source>
</evidence>
<name>A0A4D8QUM5_AZOBR</name>
<keyword evidence="2" id="KW-0614">Plasmid</keyword>
<dbReference type="RefSeq" id="WP_015989375.1">
    <property type="nucleotide sequence ID" value="NZ_CP032342.1"/>
</dbReference>
<keyword evidence="4" id="KW-1185">Reference proteome</keyword>
<reference evidence="1 4" key="2">
    <citation type="submission" date="2023-11" db="EMBL/GenBank/DDBJ databases">
        <title>MicrobeMod: A computational toolkit for identifying prokaryotic methylation and restriction-modification with nanopore sequencing.</title>
        <authorList>
            <person name="Crits-Christoph A."/>
            <person name="Kang S.C."/>
            <person name="Lee H."/>
            <person name="Ostrov N."/>
        </authorList>
    </citation>
    <scope>NUCLEOTIDE SEQUENCE [LARGE SCALE GENOMIC DNA]</scope>
    <source>
        <strain evidence="1 4">ATCC 29145</strain>
    </source>
</reference>